<comment type="caution">
    <text evidence="3">The sequence shown here is derived from an EMBL/GenBank/DDBJ whole genome shotgun (WGS) entry which is preliminary data.</text>
</comment>
<dbReference type="EMBL" id="RKQG01000002">
    <property type="protein sequence ID" value="RPE29141.1"/>
    <property type="molecule type" value="Genomic_DNA"/>
</dbReference>
<feature type="signal peptide" evidence="2">
    <location>
        <begin position="1"/>
        <end position="29"/>
    </location>
</feature>
<feature type="compositionally biased region" description="Low complexity" evidence="1">
    <location>
        <begin position="39"/>
        <end position="70"/>
    </location>
</feature>
<reference evidence="3 4" key="1">
    <citation type="submission" date="2018-11" db="EMBL/GenBank/DDBJ databases">
        <title>Sequencing the genomes of 1000 actinobacteria strains.</title>
        <authorList>
            <person name="Klenk H.-P."/>
        </authorList>
    </citation>
    <scope>NUCLEOTIDE SEQUENCE [LARGE SCALE GENOMIC DNA]</scope>
    <source>
        <strain evidence="3 4">DSM 44781</strain>
    </source>
</reference>
<organism evidence="3 4">
    <name type="scientific">Kitasatospora cineracea</name>
    <dbReference type="NCBI Taxonomy" id="88074"/>
    <lineage>
        <taxon>Bacteria</taxon>
        <taxon>Bacillati</taxon>
        <taxon>Actinomycetota</taxon>
        <taxon>Actinomycetes</taxon>
        <taxon>Kitasatosporales</taxon>
        <taxon>Streptomycetaceae</taxon>
        <taxon>Kitasatospora</taxon>
    </lineage>
</organism>
<evidence type="ECO:0000313" key="4">
    <source>
        <dbReference type="Proteomes" id="UP000266906"/>
    </source>
</evidence>
<evidence type="ECO:0000256" key="1">
    <source>
        <dbReference type="SAM" id="MobiDB-lite"/>
    </source>
</evidence>
<feature type="region of interest" description="Disordered" evidence="1">
    <location>
        <begin position="35"/>
        <end position="71"/>
    </location>
</feature>
<keyword evidence="4" id="KW-1185">Reference proteome</keyword>
<accession>A0A3N4REJ6</accession>
<gene>
    <name evidence="3" type="ORF">EDD38_6291</name>
</gene>
<evidence type="ECO:0008006" key="5">
    <source>
        <dbReference type="Google" id="ProtNLM"/>
    </source>
</evidence>
<dbReference type="AlphaFoldDB" id="A0A3N4REJ6"/>
<keyword evidence="2" id="KW-0732">Signal</keyword>
<feature type="chain" id="PRO_5039478005" description="Lipoprotein" evidence="2">
    <location>
        <begin position="30"/>
        <end position="177"/>
    </location>
</feature>
<evidence type="ECO:0000256" key="2">
    <source>
        <dbReference type="SAM" id="SignalP"/>
    </source>
</evidence>
<protein>
    <recommendedName>
        <fullName evidence="5">Lipoprotein</fullName>
    </recommendedName>
</protein>
<sequence>MIGSSSTRRRSNVLRGAAAAVAVVGLLSAAGCGSGGGPAADAARPSASVPPASTSTSAPSTAPSASRSGGLTIQAGCEDHAEIMKELDQVTIAGRYGNKPAQIGDLLREAQGRLSADVARAKVPAVKEGLQKELAGVTAALDAYTAGDSSGVDKGLLAATLGGASFACIEAAAAPPA</sequence>
<dbReference type="Proteomes" id="UP000266906">
    <property type="component" value="Unassembled WGS sequence"/>
</dbReference>
<name>A0A3N4REJ6_9ACTN</name>
<evidence type="ECO:0000313" key="3">
    <source>
        <dbReference type="EMBL" id="RPE29141.1"/>
    </source>
</evidence>
<proteinExistence type="predicted"/>